<reference evidence="3 4" key="1">
    <citation type="submission" date="2016-06" db="EMBL/GenBank/DDBJ databases">
        <title>Three novel species with peptidoglycan cell walls form the new genus Lacunisphaera gen. nov. in the family Opitutaceae of the verrucomicrobial subdivision 4.</title>
        <authorList>
            <person name="Rast P."/>
            <person name="Gloeckner I."/>
            <person name="Jogler M."/>
            <person name="Boedeker C."/>
            <person name="Jeske O."/>
            <person name="Wiegand S."/>
            <person name="Reinhardt R."/>
            <person name="Schumann P."/>
            <person name="Rohde M."/>
            <person name="Spring S."/>
            <person name="Gloeckner F.O."/>
            <person name="Jogler C."/>
        </authorList>
    </citation>
    <scope>NUCLEOTIDE SEQUENCE [LARGE SCALE GENOMIC DNA]</scope>
    <source>
        <strain evidence="3 4">IG16b</strain>
    </source>
</reference>
<feature type="domain" description="TonB C-terminal" evidence="2">
    <location>
        <begin position="56"/>
        <end position="118"/>
    </location>
</feature>
<dbReference type="Gene3D" id="3.30.1150.10">
    <property type="match status" value="1"/>
</dbReference>
<accession>A0A1D8AUZ5</accession>
<evidence type="ECO:0000313" key="4">
    <source>
        <dbReference type="Proteomes" id="UP000095228"/>
    </source>
</evidence>
<protein>
    <submittedName>
        <fullName evidence="3">Gram-negative bacterial tonB protein</fullName>
    </submittedName>
</protein>
<dbReference type="RefSeq" id="WP_069961927.1">
    <property type="nucleotide sequence ID" value="NZ_CP016094.1"/>
</dbReference>
<dbReference type="SUPFAM" id="SSF74653">
    <property type="entry name" value="TolA/TonB C-terminal domain"/>
    <property type="match status" value="1"/>
</dbReference>
<proteinExistence type="predicted"/>
<dbReference type="Proteomes" id="UP000095228">
    <property type="component" value="Chromosome"/>
</dbReference>
<evidence type="ECO:0000313" key="3">
    <source>
        <dbReference type="EMBL" id="AOS44702.1"/>
    </source>
</evidence>
<sequence>MNLPKKILLAATVTAGLLAPAAVSHAGVIVSEIATDSTAFSAPAPTKVVSPTDVPRRYQNAIIRLSLTVDAQGRPHNIAVLSDRDQKLTQCLRSAVSQWEFTPAIKDGRAVAVDVVLPLQVVDGPLS</sequence>
<feature type="signal peptide" evidence="1">
    <location>
        <begin position="1"/>
        <end position="26"/>
    </location>
</feature>
<name>A0A1D8AUZ5_9BACT</name>
<dbReference type="Pfam" id="PF03544">
    <property type="entry name" value="TonB_C"/>
    <property type="match status" value="1"/>
</dbReference>
<dbReference type="STRING" id="1838286.Verru16b_01769"/>
<dbReference type="EMBL" id="CP016094">
    <property type="protein sequence ID" value="AOS44702.1"/>
    <property type="molecule type" value="Genomic_DNA"/>
</dbReference>
<dbReference type="GO" id="GO:0055085">
    <property type="term" value="P:transmembrane transport"/>
    <property type="evidence" value="ECO:0007669"/>
    <property type="project" value="InterPro"/>
</dbReference>
<keyword evidence="1" id="KW-0732">Signal</keyword>
<organism evidence="3 4">
    <name type="scientific">Lacunisphaera limnophila</name>
    <dbReference type="NCBI Taxonomy" id="1838286"/>
    <lineage>
        <taxon>Bacteria</taxon>
        <taxon>Pseudomonadati</taxon>
        <taxon>Verrucomicrobiota</taxon>
        <taxon>Opitutia</taxon>
        <taxon>Opitutales</taxon>
        <taxon>Opitutaceae</taxon>
        <taxon>Lacunisphaera</taxon>
    </lineage>
</organism>
<dbReference type="KEGG" id="obg:Verru16b_01769"/>
<dbReference type="OrthoDB" id="200296at2"/>
<evidence type="ECO:0000256" key="1">
    <source>
        <dbReference type="SAM" id="SignalP"/>
    </source>
</evidence>
<feature type="chain" id="PRO_5009105237" evidence="1">
    <location>
        <begin position="27"/>
        <end position="127"/>
    </location>
</feature>
<gene>
    <name evidence="3" type="ORF">Verru16b_01769</name>
</gene>
<keyword evidence="4" id="KW-1185">Reference proteome</keyword>
<evidence type="ECO:0000259" key="2">
    <source>
        <dbReference type="Pfam" id="PF03544"/>
    </source>
</evidence>
<dbReference type="AlphaFoldDB" id="A0A1D8AUZ5"/>
<dbReference type="InterPro" id="IPR037682">
    <property type="entry name" value="TonB_C"/>
</dbReference>